<reference evidence="2" key="1">
    <citation type="submission" date="2022-04" db="EMBL/GenBank/DDBJ databases">
        <title>Carnegiea gigantea Genome sequencing and assembly v2.</title>
        <authorList>
            <person name="Copetti D."/>
            <person name="Sanderson M.J."/>
            <person name="Burquez A."/>
            <person name="Wojciechowski M.F."/>
        </authorList>
    </citation>
    <scope>NUCLEOTIDE SEQUENCE</scope>
    <source>
        <strain evidence="2">SGP5-SGP5p</strain>
        <tissue evidence="2">Aerial part</tissue>
    </source>
</reference>
<dbReference type="AlphaFoldDB" id="A0A9Q1K058"/>
<dbReference type="Proteomes" id="UP001153076">
    <property type="component" value="Unassembled WGS sequence"/>
</dbReference>
<proteinExistence type="predicted"/>
<dbReference type="Pfam" id="PF01546">
    <property type="entry name" value="Peptidase_M20"/>
    <property type="match status" value="1"/>
</dbReference>
<gene>
    <name evidence="2" type="ORF">Cgig2_001205</name>
</gene>
<organism evidence="2 3">
    <name type="scientific">Carnegiea gigantea</name>
    <dbReference type="NCBI Taxonomy" id="171969"/>
    <lineage>
        <taxon>Eukaryota</taxon>
        <taxon>Viridiplantae</taxon>
        <taxon>Streptophyta</taxon>
        <taxon>Embryophyta</taxon>
        <taxon>Tracheophyta</taxon>
        <taxon>Spermatophyta</taxon>
        <taxon>Magnoliopsida</taxon>
        <taxon>eudicotyledons</taxon>
        <taxon>Gunneridae</taxon>
        <taxon>Pentapetalae</taxon>
        <taxon>Caryophyllales</taxon>
        <taxon>Cactineae</taxon>
        <taxon>Cactaceae</taxon>
        <taxon>Cactoideae</taxon>
        <taxon>Echinocereeae</taxon>
        <taxon>Carnegiea</taxon>
    </lineage>
</organism>
<name>A0A9Q1K058_9CARY</name>
<evidence type="ECO:0000313" key="2">
    <source>
        <dbReference type="EMBL" id="KAJ8434012.1"/>
    </source>
</evidence>
<dbReference type="PROSITE" id="PS00758">
    <property type="entry name" value="ARGE_DAPE_CPG2_1"/>
    <property type="match status" value="1"/>
</dbReference>
<dbReference type="InterPro" id="IPR002933">
    <property type="entry name" value="Peptidase_M20"/>
</dbReference>
<keyword evidence="1" id="KW-0378">Hydrolase</keyword>
<evidence type="ECO:0000256" key="1">
    <source>
        <dbReference type="ARBA" id="ARBA00022801"/>
    </source>
</evidence>
<dbReference type="PANTHER" id="PTHR45892:SF1">
    <property type="entry name" value="AMINOACYLASE-1"/>
    <property type="match status" value="1"/>
</dbReference>
<evidence type="ECO:0008006" key="4">
    <source>
        <dbReference type="Google" id="ProtNLM"/>
    </source>
</evidence>
<dbReference type="InterPro" id="IPR052083">
    <property type="entry name" value="Aminoacylase-1_M20A"/>
</dbReference>
<dbReference type="PANTHER" id="PTHR45892">
    <property type="entry name" value="AMINOACYLASE-1"/>
    <property type="match status" value="1"/>
</dbReference>
<dbReference type="SUPFAM" id="SSF53187">
    <property type="entry name" value="Zn-dependent exopeptidases"/>
    <property type="match status" value="2"/>
</dbReference>
<keyword evidence="3" id="KW-1185">Reference proteome</keyword>
<protein>
    <recommendedName>
        <fullName evidence="4">Aminoacylase-1</fullName>
    </recommendedName>
</protein>
<accession>A0A9Q1K058</accession>
<dbReference type="InterPro" id="IPR001261">
    <property type="entry name" value="ArgE/DapE_CS"/>
</dbReference>
<sequence length="301" mass="33081">MPTGSTDAYFFRQQGLPAIGFSPMKNTPILAHDHNEYLNQAEYLKGVDVYISIIKACASYTTKAEAEALKDELKMRMVKNPELVYGKDFQLLALFCLSRLQFLLELVISVANNPSPSSSSSSSSSSASIISRFQEYLRINTAQPNPNYYEAADFILSQAKALSLESQTIEFVKNKPLILLKWPGKDPSLPSVLLNSHTDVVPDTKCVGLQHLEAIRKLKDSGFEPIRTMYVSFVPDKEIGGSDGARMLVNSDVFEQMNVGFVLDEGLPSPGGEVSCISWGEVSVVLGDQGTRGTRAWSKVV</sequence>
<dbReference type="Gene3D" id="3.40.630.10">
    <property type="entry name" value="Zn peptidases"/>
    <property type="match status" value="2"/>
</dbReference>
<evidence type="ECO:0000313" key="3">
    <source>
        <dbReference type="Proteomes" id="UP001153076"/>
    </source>
</evidence>
<comment type="caution">
    <text evidence="2">The sequence shown here is derived from an EMBL/GenBank/DDBJ whole genome shotgun (WGS) entry which is preliminary data.</text>
</comment>
<dbReference type="Gene3D" id="1.10.150.900">
    <property type="match status" value="1"/>
</dbReference>
<dbReference type="GO" id="GO:0004046">
    <property type="term" value="F:aminoacylase activity"/>
    <property type="evidence" value="ECO:0007669"/>
    <property type="project" value="TreeGrafter"/>
</dbReference>
<dbReference type="OrthoDB" id="957131at2759"/>
<dbReference type="EMBL" id="JAKOGI010000505">
    <property type="protein sequence ID" value="KAJ8434012.1"/>
    <property type="molecule type" value="Genomic_DNA"/>
</dbReference>